<keyword evidence="3" id="KW-1185">Reference proteome</keyword>
<evidence type="ECO:0000256" key="1">
    <source>
        <dbReference type="SAM" id="MobiDB-lite"/>
    </source>
</evidence>
<dbReference type="EMBL" id="JACVVK020000089">
    <property type="protein sequence ID" value="KAK7493769.1"/>
    <property type="molecule type" value="Genomic_DNA"/>
</dbReference>
<evidence type="ECO:0000313" key="2">
    <source>
        <dbReference type="EMBL" id="KAK7493769.1"/>
    </source>
</evidence>
<feature type="non-terminal residue" evidence="2">
    <location>
        <position position="1"/>
    </location>
</feature>
<feature type="compositionally biased region" description="Polar residues" evidence="1">
    <location>
        <begin position="96"/>
        <end position="105"/>
    </location>
</feature>
<proteinExistence type="predicted"/>
<gene>
    <name evidence="2" type="ORF">BaRGS_00014910</name>
</gene>
<protein>
    <submittedName>
        <fullName evidence="2">Uncharacterized protein</fullName>
    </submittedName>
</protein>
<feature type="non-terminal residue" evidence="2">
    <location>
        <position position="148"/>
    </location>
</feature>
<accession>A0ABD0L2P4</accession>
<feature type="region of interest" description="Disordered" evidence="1">
    <location>
        <begin position="96"/>
        <end position="148"/>
    </location>
</feature>
<organism evidence="2 3">
    <name type="scientific">Batillaria attramentaria</name>
    <dbReference type="NCBI Taxonomy" id="370345"/>
    <lineage>
        <taxon>Eukaryota</taxon>
        <taxon>Metazoa</taxon>
        <taxon>Spiralia</taxon>
        <taxon>Lophotrochozoa</taxon>
        <taxon>Mollusca</taxon>
        <taxon>Gastropoda</taxon>
        <taxon>Caenogastropoda</taxon>
        <taxon>Sorbeoconcha</taxon>
        <taxon>Cerithioidea</taxon>
        <taxon>Batillariidae</taxon>
        <taxon>Batillaria</taxon>
    </lineage>
</organism>
<comment type="caution">
    <text evidence="2">The sequence shown here is derived from an EMBL/GenBank/DDBJ whole genome shotgun (WGS) entry which is preliminary data.</text>
</comment>
<evidence type="ECO:0000313" key="3">
    <source>
        <dbReference type="Proteomes" id="UP001519460"/>
    </source>
</evidence>
<dbReference type="Proteomes" id="UP001519460">
    <property type="component" value="Unassembled WGS sequence"/>
</dbReference>
<reference evidence="2 3" key="1">
    <citation type="journal article" date="2023" name="Sci. Data">
        <title>Genome assembly of the Korean intertidal mud-creeper Batillaria attramentaria.</title>
        <authorList>
            <person name="Patra A.K."/>
            <person name="Ho P.T."/>
            <person name="Jun S."/>
            <person name="Lee S.J."/>
            <person name="Kim Y."/>
            <person name="Won Y.J."/>
        </authorList>
    </citation>
    <scope>NUCLEOTIDE SEQUENCE [LARGE SCALE GENOMIC DNA]</scope>
    <source>
        <strain evidence="2">Wonlab-2016</strain>
    </source>
</reference>
<sequence>ITLSGYTAQRVQIEINGAALMCKGIYLAADCRESVRYSTIVRPLLPAGAGVAAVSTFSLQCTTRCGSQTTPRSPHADIVTLLCTPTLLNASYASSSARALQSTNEVTRKRGAPERVGAGGSVSTSSQDDRRQSESDHRHREEMQTTYV</sequence>
<name>A0ABD0L2P4_9CAEN</name>
<dbReference type="AlphaFoldDB" id="A0ABD0L2P4"/>
<feature type="compositionally biased region" description="Basic and acidic residues" evidence="1">
    <location>
        <begin position="127"/>
        <end position="148"/>
    </location>
</feature>